<sequence length="71" mass="8577">MIDFYQQYTQNSSQFILRNHYMNASLLNHFLQPLIANKKMHHSPFSIIHFFNIQQLLQGSLRTPWENISQR</sequence>
<name>A0A8J8SVB5_HALGN</name>
<proteinExistence type="predicted"/>
<dbReference type="AlphaFoldDB" id="A0A8J8SVB5"/>
<evidence type="ECO:0000313" key="2">
    <source>
        <dbReference type="Proteomes" id="UP000785679"/>
    </source>
</evidence>
<reference evidence="1" key="1">
    <citation type="submission" date="2019-06" db="EMBL/GenBank/DDBJ databases">
        <authorList>
            <person name="Zheng W."/>
        </authorList>
    </citation>
    <scope>NUCLEOTIDE SEQUENCE</scope>
    <source>
        <strain evidence="1">QDHG01</strain>
    </source>
</reference>
<organism evidence="1 2">
    <name type="scientific">Halteria grandinella</name>
    <dbReference type="NCBI Taxonomy" id="5974"/>
    <lineage>
        <taxon>Eukaryota</taxon>
        <taxon>Sar</taxon>
        <taxon>Alveolata</taxon>
        <taxon>Ciliophora</taxon>
        <taxon>Intramacronucleata</taxon>
        <taxon>Spirotrichea</taxon>
        <taxon>Stichotrichia</taxon>
        <taxon>Sporadotrichida</taxon>
        <taxon>Halteriidae</taxon>
        <taxon>Halteria</taxon>
    </lineage>
</organism>
<comment type="caution">
    <text evidence="1">The sequence shown here is derived from an EMBL/GenBank/DDBJ whole genome shotgun (WGS) entry which is preliminary data.</text>
</comment>
<dbReference type="EMBL" id="RRYP01029743">
    <property type="protein sequence ID" value="TNV71616.1"/>
    <property type="molecule type" value="Genomic_DNA"/>
</dbReference>
<evidence type="ECO:0000313" key="1">
    <source>
        <dbReference type="EMBL" id="TNV71616.1"/>
    </source>
</evidence>
<dbReference type="Proteomes" id="UP000785679">
    <property type="component" value="Unassembled WGS sequence"/>
</dbReference>
<gene>
    <name evidence="1" type="ORF">FGO68_gene11717</name>
</gene>
<protein>
    <submittedName>
        <fullName evidence="1">Uncharacterized protein</fullName>
    </submittedName>
</protein>
<keyword evidence="2" id="KW-1185">Reference proteome</keyword>
<accession>A0A8J8SVB5</accession>